<dbReference type="EMBL" id="CP015579">
    <property type="protein sequence ID" value="ARU92620.1"/>
    <property type="molecule type" value="Genomic_DNA"/>
</dbReference>
<feature type="region of interest" description="Disordered" evidence="1">
    <location>
        <begin position="40"/>
        <end position="61"/>
    </location>
</feature>
<sequence length="61" mass="6744">MKYGHLRVAFIFLLTQVNNKRDERGTTVAVPDARYSPQFYGRNAGITPPGPASFHPAQPSV</sequence>
<dbReference type="Proteomes" id="UP000195729">
    <property type="component" value="Chromosome"/>
</dbReference>
<name>A0A1Y0L4E5_TATCI</name>
<evidence type="ECO:0000256" key="1">
    <source>
        <dbReference type="SAM" id="MobiDB-lite"/>
    </source>
</evidence>
<gene>
    <name evidence="2" type="ORF">A7K98_01720</name>
    <name evidence="3" type="ORF">A7K99_01720</name>
</gene>
<keyword evidence="4" id="KW-1185">Reference proteome</keyword>
<evidence type="ECO:0000313" key="4">
    <source>
        <dbReference type="Proteomes" id="UP000195729"/>
    </source>
</evidence>
<protein>
    <submittedName>
        <fullName evidence="2">Uncharacterized protein</fullName>
    </submittedName>
</protein>
<dbReference type="AlphaFoldDB" id="A0A1Y0L4E5"/>
<accession>A0A1Y0L4E5</accession>
<dbReference type="EMBL" id="CP015581">
    <property type="protein sequence ID" value="ARU96656.1"/>
    <property type="molecule type" value="Genomic_DNA"/>
</dbReference>
<evidence type="ECO:0000313" key="2">
    <source>
        <dbReference type="EMBL" id="ARU92620.1"/>
    </source>
</evidence>
<dbReference type="KEGG" id="tci:A7K98_01720"/>
<dbReference type="Proteomes" id="UP000195814">
    <property type="component" value="Chromosome"/>
</dbReference>
<organism evidence="2 5">
    <name type="scientific">Tatumella citrea</name>
    <name type="common">Pantoea citrea</name>
    <dbReference type="NCBI Taxonomy" id="53336"/>
    <lineage>
        <taxon>Bacteria</taxon>
        <taxon>Pseudomonadati</taxon>
        <taxon>Pseudomonadota</taxon>
        <taxon>Gammaproteobacteria</taxon>
        <taxon>Enterobacterales</taxon>
        <taxon>Erwiniaceae</taxon>
        <taxon>Tatumella</taxon>
    </lineage>
</organism>
<reference evidence="4 5" key="1">
    <citation type="submission" date="2016-05" db="EMBL/GenBank/DDBJ databases">
        <title>Complete genome sequence of two 2,5-diketo-D-glunonic acid producing strain Tatumella citrea.</title>
        <authorList>
            <person name="Duan C."/>
            <person name="Yang J."/>
            <person name="Yang S."/>
        </authorList>
    </citation>
    <scope>NUCLEOTIDE SEQUENCE [LARGE SCALE GENOMIC DNA]</scope>
    <source>
        <strain evidence="3 4">ATCC 39140</strain>
        <strain evidence="2 5">DSM 13699</strain>
    </source>
</reference>
<evidence type="ECO:0000313" key="3">
    <source>
        <dbReference type="EMBL" id="ARU96656.1"/>
    </source>
</evidence>
<evidence type="ECO:0000313" key="5">
    <source>
        <dbReference type="Proteomes" id="UP000195814"/>
    </source>
</evidence>
<proteinExistence type="predicted"/>